<dbReference type="Proteomes" id="UP001162060">
    <property type="component" value="Unassembled WGS sequence"/>
</dbReference>
<protein>
    <submittedName>
        <fullName evidence="1">Uncharacterized protein</fullName>
    </submittedName>
</protein>
<gene>
    <name evidence="1" type="ORF">PM001_LOCUS29121</name>
</gene>
<dbReference type="EMBL" id="CAKLBY020000305">
    <property type="protein sequence ID" value="CAK7943971.1"/>
    <property type="molecule type" value="Genomic_DNA"/>
</dbReference>
<dbReference type="AlphaFoldDB" id="A0AAV1VAJ7"/>
<sequence length="104" mass="11454">MKELVVELRKSLCGIKISKRLWIQLLYTKLSDAGCRRSESDILLSLSIKDLGRVRKFLVELSNDGGHRLGMEEAIGNLLRSNGLTDANATLTPIGADSNDEQPS</sequence>
<accession>A0AAV1VAJ7</accession>
<evidence type="ECO:0000313" key="1">
    <source>
        <dbReference type="EMBL" id="CAK7943971.1"/>
    </source>
</evidence>
<evidence type="ECO:0000313" key="2">
    <source>
        <dbReference type="Proteomes" id="UP001162060"/>
    </source>
</evidence>
<proteinExistence type="predicted"/>
<organism evidence="1 2">
    <name type="scientific">Peronospora matthiolae</name>
    <dbReference type="NCBI Taxonomy" id="2874970"/>
    <lineage>
        <taxon>Eukaryota</taxon>
        <taxon>Sar</taxon>
        <taxon>Stramenopiles</taxon>
        <taxon>Oomycota</taxon>
        <taxon>Peronosporomycetes</taxon>
        <taxon>Peronosporales</taxon>
        <taxon>Peronosporaceae</taxon>
        <taxon>Peronospora</taxon>
    </lineage>
</organism>
<name>A0AAV1VAJ7_9STRA</name>
<reference evidence="1" key="1">
    <citation type="submission" date="2024-01" db="EMBL/GenBank/DDBJ databases">
        <authorList>
            <person name="Webb A."/>
        </authorList>
    </citation>
    <scope>NUCLEOTIDE SEQUENCE</scope>
    <source>
        <strain evidence="1">Pm1</strain>
    </source>
</reference>
<comment type="caution">
    <text evidence="1">The sequence shown here is derived from an EMBL/GenBank/DDBJ whole genome shotgun (WGS) entry which is preliminary data.</text>
</comment>